<keyword evidence="1" id="KW-0732">Signal</keyword>
<proteinExistence type="predicted"/>
<feature type="signal peptide" evidence="1">
    <location>
        <begin position="1"/>
        <end position="20"/>
    </location>
</feature>
<accession>A0A024FTB9</accession>
<protein>
    <recommendedName>
        <fullName evidence="4">Secreted protein</fullName>
    </recommendedName>
</protein>
<keyword evidence="3" id="KW-1185">Reference proteome</keyword>
<organism evidence="2 3">
    <name type="scientific">Albugo candida</name>
    <dbReference type="NCBI Taxonomy" id="65357"/>
    <lineage>
        <taxon>Eukaryota</taxon>
        <taxon>Sar</taxon>
        <taxon>Stramenopiles</taxon>
        <taxon>Oomycota</taxon>
        <taxon>Peronosporomycetes</taxon>
        <taxon>Albuginales</taxon>
        <taxon>Albuginaceae</taxon>
        <taxon>Albugo</taxon>
    </lineage>
</organism>
<gene>
    <name evidence="2" type="ORF">BN9_095210</name>
</gene>
<evidence type="ECO:0000313" key="3">
    <source>
        <dbReference type="Proteomes" id="UP000053237"/>
    </source>
</evidence>
<feature type="chain" id="PRO_5001529106" description="Secreted protein" evidence="1">
    <location>
        <begin position="21"/>
        <end position="97"/>
    </location>
</feature>
<comment type="caution">
    <text evidence="2">The sequence shown here is derived from an EMBL/GenBank/DDBJ whole genome shotgun (WGS) entry which is preliminary data.</text>
</comment>
<dbReference type="Proteomes" id="UP000053237">
    <property type="component" value="Unassembled WGS sequence"/>
</dbReference>
<reference evidence="2 3" key="1">
    <citation type="submission" date="2012-05" db="EMBL/GenBank/DDBJ databases">
        <title>Recombination and specialization in a pathogen metapopulation.</title>
        <authorList>
            <person name="Gardiner A."/>
            <person name="Kemen E."/>
            <person name="Schultz-Larsen T."/>
            <person name="MacLean D."/>
            <person name="Van Oosterhout C."/>
            <person name="Jones J.D.G."/>
        </authorList>
    </citation>
    <scope>NUCLEOTIDE SEQUENCE [LARGE SCALE GENOMIC DNA]</scope>
    <source>
        <strain evidence="2 3">Ac Nc2</strain>
    </source>
</reference>
<sequence length="97" mass="11321">MRLVIFVLIVCSLRIDRDLTYTFIDIFMCRTGDANFYKSKTTHSQQHSLAQYRNELSIKVVTSSRREVSKEDPINAPTISFYRRIEAGHIALRHRSS</sequence>
<evidence type="ECO:0008006" key="4">
    <source>
        <dbReference type="Google" id="ProtNLM"/>
    </source>
</evidence>
<name>A0A024FTB9_9STRA</name>
<evidence type="ECO:0000256" key="1">
    <source>
        <dbReference type="SAM" id="SignalP"/>
    </source>
</evidence>
<dbReference type="EMBL" id="CAIX01000223">
    <property type="protein sequence ID" value="CCI10345.1"/>
    <property type="molecule type" value="Genomic_DNA"/>
</dbReference>
<evidence type="ECO:0000313" key="2">
    <source>
        <dbReference type="EMBL" id="CCI10345.1"/>
    </source>
</evidence>
<dbReference type="InParanoid" id="A0A024FTB9"/>
<dbReference type="AlphaFoldDB" id="A0A024FTB9"/>